<evidence type="ECO:0000313" key="2">
    <source>
        <dbReference type="Proteomes" id="UP001222027"/>
    </source>
</evidence>
<organism evidence="1 2">
    <name type="scientific">Ensete ventricosum</name>
    <name type="common">Abyssinian banana</name>
    <name type="synonym">Musa ensete</name>
    <dbReference type="NCBI Taxonomy" id="4639"/>
    <lineage>
        <taxon>Eukaryota</taxon>
        <taxon>Viridiplantae</taxon>
        <taxon>Streptophyta</taxon>
        <taxon>Embryophyta</taxon>
        <taxon>Tracheophyta</taxon>
        <taxon>Spermatophyta</taxon>
        <taxon>Magnoliopsida</taxon>
        <taxon>Liliopsida</taxon>
        <taxon>Zingiberales</taxon>
        <taxon>Musaceae</taxon>
        <taxon>Ensete</taxon>
    </lineage>
</organism>
<reference evidence="1 2" key="1">
    <citation type="submission" date="2022-12" db="EMBL/GenBank/DDBJ databases">
        <title>Chromosome-scale assembly of the Ensete ventricosum genome.</title>
        <authorList>
            <person name="Dussert Y."/>
            <person name="Stocks J."/>
            <person name="Wendawek A."/>
            <person name="Woldeyes F."/>
            <person name="Nichols R.A."/>
            <person name="Borrell J.S."/>
        </authorList>
    </citation>
    <scope>NUCLEOTIDE SEQUENCE [LARGE SCALE GENOMIC DNA]</scope>
    <source>
        <strain evidence="2">cv. Maze</strain>
        <tissue evidence="1">Seeds</tissue>
    </source>
</reference>
<proteinExistence type="predicted"/>
<name>A0AAV8PNQ1_ENSVE</name>
<comment type="caution">
    <text evidence="1">The sequence shown here is derived from an EMBL/GenBank/DDBJ whole genome shotgun (WGS) entry which is preliminary data.</text>
</comment>
<keyword evidence="2" id="KW-1185">Reference proteome</keyword>
<gene>
    <name evidence="1" type="ORF">OPV22_033975</name>
</gene>
<protein>
    <submittedName>
        <fullName evidence="1">Uncharacterized protein</fullName>
    </submittedName>
</protein>
<accession>A0AAV8PNQ1</accession>
<dbReference type="AlphaFoldDB" id="A0AAV8PNQ1"/>
<dbReference type="Proteomes" id="UP001222027">
    <property type="component" value="Unassembled WGS sequence"/>
</dbReference>
<evidence type="ECO:0000313" key="1">
    <source>
        <dbReference type="EMBL" id="KAJ8461049.1"/>
    </source>
</evidence>
<sequence length="227" mass="24684">MHKGFVSLGYTGSLLGWHEWLSFLTLGLTVFSGGISPTGHGEAAAPYRTGPPSRPPSASRGDVFRTLIQILRPAVIYNSTQKHFSLFDSGMIRKQECPPKLVVTLNDEKLLFGMGLLWSFYRKPKQQVASDHSTTLVLHECSTPNTWYLQCSARCRSEKFASIVADVQIAITFGTGYAMNCAVNSALVGEENCLMDFLDFPAQGSGATVQIFPTQQPVTAGIGEGNC</sequence>
<dbReference type="EMBL" id="JAQQAF010000009">
    <property type="protein sequence ID" value="KAJ8461049.1"/>
    <property type="molecule type" value="Genomic_DNA"/>
</dbReference>